<gene>
    <name evidence="2" type="ORF">E2R66_10150</name>
</gene>
<accession>A0A4Y8SGY3</accession>
<keyword evidence="3" id="KW-1185">Reference proteome</keyword>
<reference evidence="2 3" key="1">
    <citation type="journal article" date="2017" name="Int. J. Syst. Evol. Microbiol.">
        <title>Mucilaginibacterpsychrotolerans sp. nov., isolated from peatlands.</title>
        <authorList>
            <person name="Deng Y."/>
            <person name="Shen L."/>
            <person name="Xu B."/>
            <person name="Liu Y."/>
            <person name="Gu Z."/>
            <person name="Liu H."/>
            <person name="Zhou Y."/>
        </authorList>
    </citation>
    <scope>NUCLEOTIDE SEQUENCE [LARGE SCALE GENOMIC DNA]</scope>
    <source>
        <strain evidence="2 3">NH7-4</strain>
    </source>
</reference>
<comment type="caution">
    <text evidence="2">The sequence shown here is derived from an EMBL/GenBank/DDBJ whole genome shotgun (WGS) entry which is preliminary data.</text>
</comment>
<proteinExistence type="predicted"/>
<feature type="transmembrane region" description="Helical" evidence="1">
    <location>
        <begin position="6"/>
        <end position="27"/>
    </location>
</feature>
<protein>
    <submittedName>
        <fullName evidence="2">Uncharacterized protein</fullName>
    </submittedName>
</protein>
<evidence type="ECO:0000256" key="1">
    <source>
        <dbReference type="SAM" id="Phobius"/>
    </source>
</evidence>
<dbReference type="RefSeq" id="WP_133229220.1">
    <property type="nucleotide sequence ID" value="NZ_SOZE01000008.1"/>
</dbReference>
<evidence type="ECO:0000313" key="2">
    <source>
        <dbReference type="EMBL" id="TFF37941.1"/>
    </source>
</evidence>
<keyword evidence="1" id="KW-1133">Transmembrane helix</keyword>
<evidence type="ECO:0000313" key="3">
    <source>
        <dbReference type="Proteomes" id="UP000297540"/>
    </source>
</evidence>
<organism evidence="2 3">
    <name type="scientific">Mucilaginibacter psychrotolerans</name>
    <dbReference type="NCBI Taxonomy" id="1524096"/>
    <lineage>
        <taxon>Bacteria</taxon>
        <taxon>Pseudomonadati</taxon>
        <taxon>Bacteroidota</taxon>
        <taxon>Sphingobacteriia</taxon>
        <taxon>Sphingobacteriales</taxon>
        <taxon>Sphingobacteriaceae</taxon>
        <taxon>Mucilaginibacter</taxon>
    </lineage>
</organism>
<name>A0A4Y8SGY3_9SPHI</name>
<dbReference type="Proteomes" id="UP000297540">
    <property type="component" value="Unassembled WGS sequence"/>
</dbReference>
<dbReference type="AlphaFoldDB" id="A0A4Y8SGY3"/>
<keyword evidence="1" id="KW-0812">Transmembrane</keyword>
<keyword evidence="1" id="KW-0472">Membrane</keyword>
<sequence>MDISDIIKTIITVAIAVIGWIAAHYFSSKRDKTLKRREIISKHLIDTYKILAYDIVHREYSEETVRKLELPLVELQLFGTKRQIELAKKLAYDIQKGGTIDINDLVNDLRAELRKELELEPIDENIFLLRYKKD</sequence>
<dbReference type="EMBL" id="SOZE01000008">
    <property type="protein sequence ID" value="TFF37941.1"/>
    <property type="molecule type" value="Genomic_DNA"/>
</dbReference>
<dbReference type="OrthoDB" id="1444551at2"/>